<evidence type="ECO:0000313" key="1">
    <source>
        <dbReference type="EMBL" id="MPN16897.1"/>
    </source>
</evidence>
<comment type="caution">
    <text evidence="1">The sequence shown here is derived from an EMBL/GenBank/DDBJ whole genome shotgun (WGS) entry which is preliminary data.</text>
</comment>
<protein>
    <submittedName>
        <fullName evidence="1">Uncharacterized protein</fullName>
    </submittedName>
</protein>
<gene>
    <name evidence="1" type="ORF">SDC9_164244</name>
</gene>
<dbReference type="AlphaFoldDB" id="A0A645FR45"/>
<name>A0A645FR45_9ZZZZ</name>
<dbReference type="EMBL" id="VSSQ01063901">
    <property type="protein sequence ID" value="MPN16897.1"/>
    <property type="molecule type" value="Genomic_DNA"/>
</dbReference>
<organism evidence="1">
    <name type="scientific">bioreactor metagenome</name>
    <dbReference type="NCBI Taxonomy" id="1076179"/>
    <lineage>
        <taxon>unclassified sequences</taxon>
        <taxon>metagenomes</taxon>
        <taxon>ecological metagenomes</taxon>
    </lineage>
</organism>
<proteinExistence type="predicted"/>
<reference evidence="1" key="1">
    <citation type="submission" date="2019-08" db="EMBL/GenBank/DDBJ databases">
        <authorList>
            <person name="Kucharzyk K."/>
            <person name="Murdoch R.W."/>
            <person name="Higgins S."/>
            <person name="Loffler F."/>
        </authorList>
    </citation>
    <scope>NUCLEOTIDE SEQUENCE</scope>
</reference>
<sequence>MAVVNNPFELYLTFGQIIKARSRAAQTFLIQLSAGADHPAGYLPSPEAERFGGYGGLIINGQVGSDGGYLLADETVKIIGELFD</sequence>
<accession>A0A645FR45</accession>